<evidence type="ECO:0000313" key="2">
    <source>
        <dbReference type="EMBL" id="KAJ8048392.1"/>
    </source>
</evidence>
<keyword evidence="3" id="KW-1185">Reference proteome</keyword>
<name>A0A9Q1CMK0_HOLLE</name>
<organism evidence="2 3">
    <name type="scientific">Holothuria leucospilota</name>
    <name type="common">Black long sea cucumber</name>
    <name type="synonym">Mertensiothuria leucospilota</name>
    <dbReference type="NCBI Taxonomy" id="206669"/>
    <lineage>
        <taxon>Eukaryota</taxon>
        <taxon>Metazoa</taxon>
        <taxon>Echinodermata</taxon>
        <taxon>Eleutherozoa</taxon>
        <taxon>Echinozoa</taxon>
        <taxon>Holothuroidea</taxon>
        <taxon>Aspidochirotacea</taxon>
        <taxon>Aspidochirotida</taxon>
        <taxon>Holothuriidae</taxon>
        <taxon>Holothuria</taxon>
    </lineage>
</organism>
<feature type="compositionally biased region" description="Polar residues" evidence="1">
    <location>
        <begin position="114"/>
        <end position="125"/>
    </location>
</feature>
<sequence>MHRSAVLLSLIVERRENGGGQKKTSPPLYLNSQKKKDTMQMNLLIATHLRRKAVKWWHRLLWGIIDTAFINALIVYKELHGDHSQSVLEFRRNVSRGLLTMAKPIIPKRGRPSMSPNTSSPTANQGKKRRGVAPSVPGDVRFHNLGVHWPEYGRERGRCELCSLANVQSRPHSRCSTCKVFLCCNERKNCFRAYHTE</sequence>
<dbReference type="PANTHER" id="PTHR47272">
    <property type="entry name" value="DDE_TNP_1_7 DOMAIN-CONTAINING PROTEIN"/>
    <property type="match status" value="1"/>
</dbReference>
<proteinExistence type="predicted"/>
<reference evidence="2" key="1">
    <citation type="submission" date="2021-10" db="EMBL/GenBank/DDBJ databases">
        <title>Tropical sea cucumber genome reveals ecological adaptation and Cuvierian tubules defense mechanism.</title>
        <authorList>
            <person name="Chen T."/>
        </authorList>
    </citation>
    <scope>NUCLEOTIDE SEQUENCE</scope>
    <source>
        <strain evidence="2">Nanhai2018</strain>
        <tissue evidence="2">Muscle</tissue>
    </source>
</reference>
<protein>
    <recommendedName>
        <fullName evidence="4">PiggyBac transposable element-derived protein domain-containing protein</fullName>
    </recommendedName>
</protein>
<dbReference type="EMBL" id="JAIZAY010000001">
    <property type="protein sequence ID" value="KAJ8048392.1"/>
    <property type="molecule type" value="Genomic_DNA"/>
</dbReference>
<evidence type="ECO:0000313" key="3">
    <source>
        <dbReference type="Proteomes" id="UP001152320"/>
    </source>
</evidence>
<dbReference type="OrthoDB" id="118105at2759"/>
<evidence type="ECO:0008006" key="4">
    <source>
        <dbReference type="Google" id="ProtNLM"/>
    </source>
</evidence>
<evidence type="ECO:0000256" key="1">
    <source>
        <dbReference type="SAM" id="MobiDB-lite"/>
    </source>
</evidence>
<gene>
    <name evidence="2" type="ORF">HOLleu_00683</name>
</gene>
<dbReference type="Proteomes" id="UP001152320">
    <property type="component" value="Chromosome 1"/>
</dbReference>
<comment type="caution">
    <text evidence="2">The sequence shown here is derived from an EMBL/GenBank/DDBJ whole genome shotgun (WGS) entry which is preliminary data.</text>
</comment>
<dbReference type="AlphaFoldDB" id="A0A9Q1CMK0"/>
<feature type="region of interest" description="Disordered" evidence="1">
    <location>
        <begin position="105"/>
        <end position="137"/>
    </location>
</feature>
<accession>A0A9Q1CMK0</accession>